<evidence type="ECO:0000313" key="1">
    <source>
        <dbReference type="EMBL" id="ODN88815.1"/>
    </source>
</evidence>
<sequence length="278" mass="31030">MMSIDDYDYVLSSASRSSATCVQNATVKLRRVFQSLVTYSVFSSSIPRRESLWTRSCWLRRRRSGEGLVWSEGDNVDERGTRLLHTTSTTEQVALLSLHMRKTTPSLTFDISIADAIPWSSRRTLSMLPPKRKGSLPTDFLPFLALGLVSRRSLLRPSSGLFFFSLMDALLDCIDKGEDRTASLSCLANQPRLIPSSQLSLPGLSPLALAEKDMASQDVDRVLCRVLLIRVRSYDGLARGTRVTPDIGKVVTFGEQGLGKWEGSARGERRGERDDVRR</sequence>
<dbReference type="RefSeq" id="XP_019029373.1">
    <property type="nucleotide sequence ID" value="XM_019178672.1"/>
</dbReference>
<proteinExistence type="predicted"/>
<evidence type="ECO:0000313" key="2">
    <source>
        <dbReference type="Proteomes" id="UP000094819"/>
    </source>
</evidence>
<keyword evidence="2" id="KW-1185">Reference proteome</keyword>
<reference evidence="1 2" key="1">
    <citation type="submission" date="2016-06" db="EMBL/GenBank/DDBJ databases">
        <title>Evolution of pathogenesis and genome organization in the Tremellales.</title>
        <authorList>
            <person name="Cuomo C."/>
            <person name="Litvintseva A."/>
            <person name="Heitman J."/>
            <person name="Chen Y."/>
            <person name="Sun S."/>
            <person name="Springer D."/>
            <person name="Dromer F."/>
            <person name="Young S."/>
            <person name="Zeng Q."/>
            <person name="Chapman S."/>
            <person name="Gujja S."/>
            <person name="Saif S."/>
            <person name="Birren B."/>
        </authorList>
    </citation>
    <scope>NUCLEOTIDE SEQUENCE [LARGE SCALE GENOMIC DNA]</scope>
    <source>
        <strain evidence="1 2">CBS 7118</strain>
    </source>
</reference>
<dbReference type="AlphaFoldDB" id="A0A1E3IK55"/>
<protein>
    <submittedName>
        <fullName evidence="1">Uncharacterized protein</fullName>
    </submittedName>
</protein>
<organism evidence="1 2">
    <name type="scientific">Cryptococcus wingfieldii CBS 7118</name>
    <dbReference type="NCBI Taxonomy" id="1295528"/>
    <lineage>
        <taxon>Eukaryota</taxon>
        <taxon>Fungi</taxon>
        <taxon>Dikarya</taxon>
        <taxon>Basidiomycota</taxon>
        <taxon>Agaricomycotina</taxon>
        <taxon>Tremellomycetes</taxon>
        <taxon>Tremellales</taxon>
        <taxon>Cryptococcaceae</taxon>
        <taxon>Cryptococcus</taxon>
    </lineage>
</organism>
<dbReference type="Proteomes" id="UP000094819">
    <property type="component" value="Unassembled WGS sequence"/>
</dbReference>
<dbReference type="GeneID" id="30195829"/>
<accession>A0A1E3IK55</accession>
<name>A0A1E3IK55_9TREE</name>
<gene>
    <name evidence="1" type="ORF">L198_06617</name>
</gene>
<comment type="caution">
    <text evidence="1">The sequence shown here is derived from an EMBL/GenBank/DDBJ whole genome shotgun (WGS) entry which is preliminary data.</text>
</comment>
<dbReference type="EMBL" id="AWGH01000024">
    <property type="protein sequence ID" value="ODN88815.1"/>
    <property type="molecule type" value="Genomic_DNA"/>
</dbReference>